<feature type="compositionally biased region" description="Low complexity" evidence="1">
    <location>
        <begin position="158"/>
        <end position="167"/>
    </location>
</feature>
<evidence type="ECO:0000313" key="3">
    <source>
        <dbReference type="Proteomes" id="UP000000561"/>
    </source>
</evidence>
<sequence>MTTIAPTSRSALDAATSTYVSSSLRTSAPPPPNVQVSTLTTSSANLVLGLPPQPEVHARRHPLKRKWRSFVNFFALPIRSYYLEPPGLAYRNELRARQGHPGDDHDHHSFWPVPAYTDEVGDDEMILFKAKEEADTLAAMQLDQQRLATAAVQQTEQHTSSTSFSHASTDDEYEDQHVEQLASSLHWPLTPRQASTLSAFQRFATEPSPRYEISDPLDQVQSASSVPQQLHLRHRTCTRTRTNSNSASRPSLTNGVTMARHASTPLAPTIASISSSLPTPALSSHVLHRRRRAQSNAAARPTLAARNISEPLSWTLVRSQYSYPKRGPTPQQLAFLSSVESLGRFGVPHSPDAAPSPAYESSPSQGASDYGFPVTPAHAS</sequence>
<dbReference type="STRING" id="237631.A0A0D1E0B0"/>
<gene>
    <name evidence="2" type="ORF">UMAG_11306</name>
</gene>
<feature type="compositionally biased region" description="Low complexity" evidence="1">
    <location>
        <begin position="350"/>
        <end position="364"/>
    </location>
</feature>
<dbReference type="VEuPathDB" id="FungiDB:UMAG_11306"/>
<dbReference type="AlphaFoldDB" id="A0A0D1E0B0"/>
<dbReference type="GeneID" id="23567207"/>
<feature type="region of interest" description="Disordered" evidence="1">
    <location>
        <begin position="211"/>
        <end position="232"/>
    </location>
</feature>
<protein>
    <submittedName>
        <fullName evidence="2">Uncharacterized protein</fullName>
    </submittedName>
</protein>
<accession>A0A0D1E0B0</accession>
<dbReference type="RefSeq" id="XP_011388850.1">
    <property type="nucleotide sequence ID" value="XM_011390548.1"/>
</dbReference>
<feature type="compositionally biased region" description="Polar residues" evidence="1">
    <location>
        <begin position="219"/>
        <end position="228"/>
    </location>
</feature>
<dbReference type="EMBL" id="CM003144">
    <property type="protein sequence ID" value="KIS69654.1"/>
    <property type="molecule type" value="Genomic_DNA"/>
</dbReference>
<dbReference type="KEGG" id="uma:UMAG_11306"/>
<keyword evidence="3" id="KW-1185">Reference proteome</keyword>
<feature type="region of interest" description="Disordered" evidence="1">
    <location>
        <begin position="150"/>
        <end position="179"/>
    </location>
</feature>
<dbReference type="InParanoid" id="A0A0D1E0B0"/>
<name>A0A0D1E0B0_MYCMD</name>
<dbReference type="Proteomes" id="UP000000561">
    <property type="component" value="Chromosome 5"/>
</dbReference>
<feature type="region of interest" description="Disordered" evidence="1">
    <location>
        <begin position="345"/>
        <end position="380"/>
    </location>
</feature>
<evidence type="ECO:0000256" key="1">
    <source>
        <dbReference type="SAM" id="MobiDB-lite"/>
    </source>
</evidence>
<evidence type="ECO:0000313" key="2">
    <source>
        <dbReference type="EMBL" id="KIS69654.1"/>
    </source>
</evidence>
<dbReference type="eggNOG" id="ENOG502SGVG">
    <property type="taxonomic scope" value="Eukaryota"/>
</dbReference>
<proteinExistence type="predicted"/>
<organism evidence="2 3">
    <name type="scientific">Mycosarcoma maydis</name>
    <name type="common">Corn smut fungus</name>
    <name type="synonym">Ustilago maydis</name>
    <dbReference type="NCBI Taxonomy" id="5270"/>
    <lineage>
        <taxon>Eukaryota</taxon>
        <taxon>Fungi</taxon>
        <taxon>Dikarya</taxon>
        <taxon>Basidiomycota</taxon>
        <taxon>Ustilaginomycotina</taxon>
        <taxon>Ustilaginomycetes</taxon>
        <taxon>Ustilaginales</taxon>
        <taxon>Ustilaginaceae</taxon>
        <taxon>Mycosarcoma</taxon>
    </lineage>
</organism>
<dbReference type="OrthoDB" id="2804493at2759"/>
<reference evidence="2 3" key="1">
    <citation type="journal article" date="2006" name="Nature">
        <title>Insights from the genome of the biotrophic fungal plant pathogen Ustilago maydis.</title>
        <authorList>
            <person name="Kamper J."/>
            <person name="Kahmann R."/>
            <person name="Bolker M."/>
            <person name="Ma L.J."/>
            <person name="Brefort T."/>
            <person name="Saville B.J."/>
            <person name="Banuett F."/>
            <person name="Kronstad J.W."/>
            <person name="Gold S.E."/>
            <person name="Muller O."/>
            <person name="Perlin M.H."/>
            <person name="Wosten H.A."/>
            <person name="de Vries R."/>
            <person name="Ruiz-Herrera J."/>
            <person name="Reynaga-Pena C.G."/>
            <person name="Snetselaar K."/>
            <person name="McCann M."/>
            <person name="Perez-Martin J."/>
            <person name="Feldbrugge M."/>
            <person name="Basse C.W."/>
            <person name="Steinberg G."/>
            <person name="Ibeas J.I."/>
            <person name="Holloman W."/>
            <person name="Guzman P."/>
            <person name="Farman M."/>
            <person name="Stajich J.E."/>
            <person name="Sentandreu R."/>
            <person name="Gonzalez-Prieto J.M."/>
            <person name="Kennell J.C."/>
            <person name="Molina L."/>
            <person name="Schirawski J."/>
            <person name="Mendoza-Mendoza A."/>
            <person name="Greilinger D."/>
            <person name="Munch K."/>
            <person name="Rossel N."/>
            <person name="Scherer M."/>
            <person name="Vranes M."/>
            <person name="Ladendorf O."/>
            <person name="Vincon V."/>
            <person name="Fuchs U."/>
            <person name="Sandrock B."/>
            <person name="Meng S."/>
            <person name="Ho E.C."/>
            <person name="Cahill M.J."/>
            <person name="Boyce K.J."/>
            <person name="Klose J."/>
            <person name="Klosterman S.J."/>
            <person name="Deelstra H.J."/>
            <person name="Ortiz-Castellanos L."/>
            <person name="Li W."/>
            <person name="Sanchez-Alonso P."/>
            <person name="Schreier P.H."/>
            <person name="Hauser-Hahn I."/>
            <person name="Vaupel M."/>
            <person name="Koopmann E."/>
            <person name="Friedrich G."/>
            <person name="Voss H."/>
            <person name="Schluter T."/>
            <person name="Margolis J."/>
            <person name="Platt D."/>
            <person name="Swimmer C."/>
            <person name="Gnirke A."/>
            <person name="Chen F."/>
            <person name="Vysotskaia V."/>
            <person name="Mannhaupt G."/>
            <person name="Guldener U."/>
            <person name="Munsterkotter M."/>
            <person name="Haase D."/>
            <person name="Oesterheld M."/>
            <person name="Mewes H.W."/>
            <person name="Mauceli E.W."/>
            <person name="DeCaprio D."/>
            <person name="Wade C.M."/>
            <person name="Butler J."/>
            <person name="Young S."/>
            <person name="Jaffe D.B."/>
            <person name="Calvo S."/>
            <person name="Nusbaum C."/>
            <person name="Galagan J."/>
            <person name="Birren B.W."/>
        </authorList>
    </citation>
    <scope>NUCLEOTIDE SEQUENCE [LARGE SCALE GENOMIC DNA]</scope>
    <source>
        <strain evidence="3">DSM 14603 / FGSC 9021 / UM521</strain>
    </source>
</reference>